<feature type="binding site" evidence="3">
    <location>
        <position position="154"/>
    </location>
    <ligand>
        <name>a divalent metal cation</name>
        <dbReference type="ChEBI" id="CHEBI:60240"/>
    </ligand>
</feature>
<proteinExistence type="inferred from homology"/>
<feature type="binding site" evidence="3">
    <location>
        <position position="121"/>
    </location>
    <ligand>
        <name>substrate</name>
    </ligand>
</feature>
<dbReference type="SUPFAM" id="SSF63829">
    <property type="entry name" value="Calcium-dependent phosphotriesterase"/>
    <property type="match status" value="1"/>
</dbReference>
<dbReference type="InterPro" id="IPR005511">
    <property type="entry name" value="SMP-30"/>
</dbReference>
<evidence type="ECO:0000313" key="6">
    <source>
        <dbReference type="Proteomes" id="UP000288716"/>
    </source>
</evidence>
<feature type="binding site" evidence="3">
    <location>
        <position position="207"/>
    </location>
    <ligand>
        <name>a divalent metal cation</name>
        <dbReference type="ChEBI" id="CHEBI:60240"/>
    </ligand>
</feature>
<feature type="binding site" evidence="3">
    <location>
        <position position="17"/>
    </location>
    <ligand>
        <name>a divalent metal cation</name>
        <dbReference type="ChEBI" id="CHEBI:60240"/>
    </ligand>
</feature>
<dbReference type="Pfam" id="PF08450">
    <property type="entry name" value="SGL"/>
    <property type="match status" value="1"/>
</dbReference>
<gene>
    <name evidence="5" type="ORF">B4U80_09181</name>
</gene>
<keyword evidence="3" id="KW-0862">Zinc</keyword>
<evidence type="ECO:0000259" key="4">
    <source>
        <dbReference type="Pfam" id="PF08450"/>
    </source>
</evidence>
<dbReference type="PANTHER" id="PTHR10907:SF47">
    <property type="entry name" value="REGUCALCIN"/>
    <property type="match status" value="1"/>
</dbReference>
<dbReference type="OrthoDB" id="423498at2759"/>
<evidence type="ECO:0000256" key="3">
    <source>
        <dbReference type="PIRSR" id="PIRSR605511-2"/>
    </source>
</evidence>
<feature type="active site" description="Proton donor/acceptor" evidence="2">
    <location>
        <position position="207"/>
    </location>
</feature>
<dbReference type="GO" id="GO:0005509">
    <property type="term" value="F:calcium ion binding"/>
    <property type="evidence" value="ECO:0007669"/>
    <property type="project" value="TreeGrafter"/>
</dbReference>
<evidence type="ECO:0000313" key="5">
    <source>
        <dbReference type="EMBL" id="RWS18922.1"/>
    </source>
</evidence>
<dbReference type="GO" id="GO:0019853">
    <property type="term" value="P:L-ascorbic acid biosynthetic process"/>
    <property type="evidence" value="ECO:0007669"/>
    <property type="project" value="TreeGrafter"/>
</dbReference>
<dbReference type="GO" id="GO:0004341">
    <property type="term" value="F:gluconolactonase activity"/>
    <property type="evidence" value="ECO:0007669"/>
    <property type="project" value="TreeGrafter"/>
</dbReference>
<dbReference type="Gene3D" id="2.120.10.30">
    <property type="entry name" value="TolB, C-terminal domain"/>
    <property type="match status" value="1"/>
</dbReference>
<dbReference type="InterPro" id="IPR013658">
    <property type="entry name" value="SGL"/>
</dbReference>
<dbReference type="AlphaFoldDB" id="A0A443RUA4"/>
<dbReference type="Proteomes" id="UP000288716">
    <property type="component" value="Unassembled WGS sequence"/>
</dbReference>
<sequence length="245" mass="27673">MSEYKCIPICGPFNLGEAPHWQHRNGSLYFVDAWAGDVCKFHESSKQLERKHIGGCVTIIIPREENEDKFIVSKGQELLQFEWSTGITKSITFVEQDSPTHFNDGKCDRNGRLWIGTMGFETSPAVVTPDLGSLYCINKDYTVKRCVKNVSLSNGIAWSADNKLLYFADSAKRKVYVFDYHSSEGDVSNQRVFVDYEKQCKIGENPDGITVDTSGKVWVANWDGERVIRVDPETAQIISEVTIDN</sequence>
<protein>
    <recommendedName>
        <fullName evidence="4">SMP-30/Gluconolactonase/LRE-like region domain-containing protein</fullName>
    </recommendedName>
</protein>
<dbReference type="PANTHER" id="PTHR10907">
    <property type="entry name" value="REGUCALCIN"/>
    <property type="match status" value="1"/>
</dbReference>
<feature type="binding site" evidence="3">
    <location>
        <position position="103"/>
    </location>
    <ligand>
        <name>substrate</name>
    </ligand>
</feature>
<dbReference type="STRING" id="299467.A0A443RUA4"/>
<evidence type="ECO:0000256" key="2">
    <source>
        <dbReference type="PIRSR" id="PIRSR605511-1"/>
    </source>
</evidence>
<evidence type="ECO:0000256" key="1">
    <source>
        <dbReference type="ARBA" id="ARBA00008853"/>
    </source>
</evidence>
<reference evidence="5 6" key="1">
    <citation type="journal article" date="2018" name="Gigascience">
        <title>Genomes of trombidid mites reveal novel predicted allergens and laterally-transferred genes associated with secondary metabolism.</title>
        <authorList>
            <person name="Dong X."/>
            <person name="Chaisiri K."/>
            <person name="Xia D."/>
            <person name="Armstrong S.D."/>
            <person name="Fang Y."/>
            <person name="Donnelly M.J."/>
            <person name="Kadowaki T."/>
            <person name="McGarry J.W."/>
            <person name="Darby A.C."/>
            <person name="Makepeace B.L."/>
        </authorList>
    </citation>
    <scope>NUCLEOTIDE SEQUENCE [LARGE SCALE GENOMIC DNA]</scope>
    <source>
        <strain evidence="5">UoL-UT</strain>
    </source>
</reference>
<dbReference type="VEuPathDB" id="VectorBase:LDEU013118"/>
<keyword evidence="6" id="KW-1185">Reference proteome</keyword>
<dbReference type="EMBL" id="NCKV01032374">
    <property type="protein sequence ID" value="RWS18922.1"/>
    <property type="molecule type" value="Genomic_DNA"/>
</dbReference>
<feature type="non-terminal residue" evidence="5">
    <location>
        <position position="245"/>
    </location>
</feature>
<feature type="domain" description="SMP-30/Gluconolactonase/LRE-like region" evidence="4">
    <location>
        <begin position="15"/>
        <end position="242"/>
    </location>
</feature>
<dbReference type="InterPro" id="IPR011042">
    <property type="entry name" value="6-blade_b-propeller_TolB-like"/>
</dbReference>
<comment type="caution">
    <text evidence="5">The sequence shown here is derived from an EMBL/GenBank/DDBJ whole genome shotgun (WGS) entry which is preliminary data.</text>
</comment>
<dbReference type="PRINTS" id="PR01790">
    <property type="entry name" value="SMP30FAMILY"/>
</dbReference>
<comment type="cofactor">
    <cofactor evidence="3">
        <name>Zn(2+)</name>
        <dbReference type="ChEBI" id="CHEBI:29105"/>
    </cofactor>
    <text evidence="3">Binds 1 divalent metal cation per subunit.</text>
</comment>
<name>A0A443RUA4_9ACAR</name>
<accession>A0A443RUA4</accession>
<comment type="similarity">
    <text evidence="1">Belongs to the SMP-30/CGR1 family.</text>
</comment>
<keyword evidence="3" id="KW-0479">Metal-binding</keyword>
<organism evidence="5 6">
    <name type="scientific">Leptotrombidium deliense</name>
    <dbReference type="NCBI Taxonomy" id="299467"/>
    <lineage>
        <taxon>Eukaryota</taxon>
        <taxon>Metazoa</taxon>
        <taxon>Ecdysozoa</taxon>
        <taxon>Arthropoda</taxon>
        <taxon>Chelicerata</taxon>
        <taxon>Arachnida</taxon>
        <taxon>Acari</taxon>
        <taxon>Acariformes</taxon>
        <taxon>Trombidiformes</taxon>
        <taxon>Prostigmata</taxon>
        <taxon>Anystina</taxon>
        <taxon>Parasitengona</taxon>
        <taxon>Trombiculoidea</taxon>
        <taxon>Trombiculidae</taxon>
        <taxon>Leptotrombidium</taxon>
    </lineage>
</organism>